<reference evidence="3" key="2">
    <citation type="submission" date="2017-06" db="EMBL/GenBank/DDBJ databases">
        <title>WGS assembly of Brachypodium distachyon.</title>
        <authorList>
            <consortium name="The International Brachypodium Initiative"/>
            <person name="Lucas S."/>
            <person name="Harmon-Smith M."/>
            <person name="Lail K."/>
            <person name="Tice H."/>
            <person name="Grimwood J."/>
            <person name="Bruce D."/>
            <person name="Barry K."/>
            <person name="Shu S."/>
            <person name="Lindquist E."/>
            <person name="Wang M."/>
            <person name="Pitluck S."/>
            <person name="Vogel J.P."/>
            <person name="Garvin D.F."/>
            <person name="Mockler T.C."/>
            <person name="Schmutz J."/>
            <person name="Rokhsar D."/>
            <person name="Bevan M.W."/>
        </authorList>
    </citation>
    <scope>NUCLEOTIDE SEQUENCE</scope>
    <source>
        <strain evidence="3">Bd21</strain>
    </source>
</reference>
<name>A0A2K2CNL2_BRADI</name>
<evidence type="ECO:0000313" key="4">
    <source>
        <dbReference type="EnsemblPlants" id="PNT63612"/>
    </source>
</evidence>
<evidence type="ECO:0000313" key="5">
    <source>
        <dbReference type="Proteomes" id="UP000008810"/>
    </source>
</evidence>
<dbReference type="Proteomes" id="UP000008810">
    <property type="component" value="Chromosome 4"/>
</dbReference>
<evidence type="ECO:0000259" key="2">
    <source>
        <dbReference type="Pfam" id="PF12776"/>
    </source>
</evidence>
<feature type="region of interest" description="Disordered" evidence="1">
    <location>
        <begin position="138"/>
        <end position="170"/>
    </location>
</feature>
<dbReference type="AlphaFoldDB" id="A0A2K2CNL2"/>
<dbReference type="OrthoDB" id="686198at2759"/>
<dbReference type="Pfam" id="PF12776">
    <property type="entry name" value="Myb_DNA-bind_3"/>
    <property type="match status" value="1"/>
</dbReference>
<sequence>MAQRARWTLKYEKGLVDLLTEYNLSQYRGQNGWSSEGWNRIAKDMNAMFPDARFTKAQAQDKESQLKKDFKAIKSIVSRSGISWNSSACMINTTPEKWEETIDEDSKFRKYEGKSFPLFEALDLLYKGNIAQGKLCFTTSQPQSSSSRKHQRNENDSTRNLPPRVDRMTSQRWERSIVDDETQNSRYDVDKMDAAGRDLSYEMPRYFDEEVVAEDGDEVQEIQRSDDHANSRSGVQSTKDVFKDAANRELFLCYDSKLQGLWLKKEVVKLGVQLPPSSLLMQ</sequence>
<dbReference type="EnsemblPlants" id="PNT63612">
    <property type="protein sequence ID" value="PNT63612"/>
    <property type="gene ID" value="BRADI_4g18330v3"/>
</dbReference>
<dbReference type="InterPro" id="IPR024752">
    <property type="entry name" value="Myb/SANT-like_dom"/>
</dbReference>
<reference evidence="4" key="3">
    <citation type="submission" date="2018-08" db="UniProtKB">
        <authorList>
            <consortium name="EnsemblPlants"/>
        </authorList>
    </citation>
    <scope>IDENTIFICATION</scope>
    <source>
        <strain evidence="4">cv. Bd21</strain>
    </source>
</reference>
<proteinExistence type="predicted"/>
<protein>
    <recommendedName>
        <fullName evidence="2">Myb/SANT-like domain-containing protein</fullName>
    </recommendedName>
</protein>
<feature type="domain" description="Myb/SANT-like" evidence="2">
    <location>
        <begin position="6"/>
        <end position="100"/>
    </location>
</feature>
<dbReference type="PANTHER" id="PTHR46934">
    <property type="entry name" value="MYB_DNA-BIND_3 DOMAIN-CONTAINING PROTEIN-RELATED"/>
    <property type="match status" value="1"/>
</dbReference>
<gene>
    <name evidence="3" type="ORF">BRADI_4g18330v3</name>
</gene>
<reference evidence="3 4" key="1">
    <citation type="journal article" date="2010" name="Nature">
        <title>Genome sequencing and analysis of the model grass Brachypodium distachyon.</title>
        <authorList>
            <consortium name="International Brachypodium Initiative"/>
        </authorList>
    </citation>
    <scope>NUCLEOTIDE SEQUENCE [LARGE SCALE GENOMIC DNA]</scope>
    <source>
        <strain evidence="3 4">Bd21</strain>
    </source>
</reference>
<dbReference type="PANTHER" id="PTHR46934:SF6">
    <property type="entry name" value="MYB_SANT-LIKE DOMAIN-CONTAINING PROTEIN"/>
    <property type="match status" value="1"/>
</dbReference>
<dbReference type="InParanoid" id="A0A2K2CNL2"/>
<keyword evidence="5" id="KW-1185">Reference proteome</keyword>
<evidence type="ECO:0000256" key="1">
    <source>
        <dbReference type="SAM" id="MobiDB-lite"/>
    </source>
</evidence>
<dbReference type="EMBL" id="CM000883">
    <property type="protein sequence ID" value="PNT63612.1"/>
    <property type="molecule type" value="Genomic_DNA"/>
</dbReference>
<dbReference type="Gramene" id="PNT63612">
    <property type="protein sequence ID" value="PNT63612"/>
    <property type="gene ID" value="BRADI_4g18330v3"/>
</dbReference>
<accession>A0A2K2CNL2</accession>
<organism evidence="3">
    <name type="scientific">Brachypodium distachyon</name>
    <name type="common">Purple false brome</name>
    <name type="synonym">Trachynia distachya</name>
    <dbReference type="NCBI Taxonomy" id="15368"/>
    <lineage>
        <taxon>Eukaryota</taxon>
        <taxon>Viridiplantae</taxon>
        <taxon>Streptophyta</taxon>
        <taxon>Embryophyta</taxon>
        <taxon>Tracheophyta</taxon>
        <taxon>Spermatophyta</taxon>
        <taxon>Magnoliopsida</taxon>
        <taxon>Liliopsida</taxon>
        <taxon>Poales</taxon>
        <taxon>Poaceae</taxon>
        <taxon>BOP clade</taxon>
        <taxon>Pooideae</taxon>
        <taxon>Stipodae</taxon>
        <taxon>Brachypodieae</taxon>
        <taxon>Brachypodium</taxon>
    </lineage>
</organism>
<dbReference type="STRING" id="15368.A0A2K2CNL2"/>
<evidence type="ECO:0000313" key="3">
    <source>
        <dbReference type="EMBL" id="PNT63612.1"/>
    </source>
</evidence>